<dbReference type="EMBL" id="JRXF01000041">
    <property type="protein sequence ID" value="KOC88837.1"/>
    <property type="molecule type" value="Genomic_DNA"/>
</dbReference>
<protein>
    <submittedName>
        <fullName evidence="1">Phage capsid protein</fullName>
    </submittedName>
</protein>
<dbReference type="RefSeq" id="WP_052897659.1">
    <property type="nucleotide sequence ID" value="NZ_JRXE01000003.1"/>
</dbReference>
<dbReference type="AlphaFoldDB" id="A0A0L7T0E7"/>
<accession>A0A0L7T0E7</accession>
<dbReference type="Gene3D" id="3.90.1690.10">
    <property type="entry name" value="phage-related protein like domain"/>
    <property type="match status" value="1"/>
</dbReference>
<dbReference type="OrthoDB" id="6608811at2"/>
<dbReference type="Proteomes" id="UP000036851">
    <property type="component" value="Unassembled WGS sequence"/>
</dbReference>
<reference evidence="3 4" key="1">
    <citation type="journal article" date="2015" name="Int. J. Syst. Evol. Microbiol.">
        <title>Erwinia iniecta sp. nov., isolated from Russian wheat aphids (Diuraphis noxia).</title>
        <authorList>
            <person name="Campillo T."/>
            <person name="Luna E."/>
            <person name="Portier P."/>
            <person name="Fischer-Le Saux M."/>
            <person name="Lapitan N."/>
            <person name="Tisserat N.A."/>
            <person name="Leach J.E."/>
        </authorList>
    </citation>
    <scope>NUCLEOTIDE SEQUENCE [LARGE SCALE GENOMIC DNA]</scope>
    <source>
        <strain evidence="2 4">B120</strain>
        <strain evidence="1 3">B149</strain>
    </source>
</reference>
<evidence type="ECO:0000313" key="4">
    <source>
        <dbReference type="Proteomes" id="UP000037088"/>
    </source>
</evidence>
<evidence type="ECO:0000313" key="1">
    <source>
        <dbReference type="EMBL" id="KOC88837.1"/>
    </source>
</evidence>
<proteinExistence type="predicted"/>
<dbReference type="Pfam" id="PF03864">
    <property type="entry name" value="Phage_cap_E"/>
    <property type="match status" value="1"/>
</dbReference>
<evidence type="ECO:0000313" key="2">
    <source>
        <dbReference type="EMBL" id="KOC92176.1"/>
    </source>
</evidence>
<comment type="caution">
    <text evidence="1">The sequence shown here is derived from an EMBL/GenBank/DDBJ whole genome shotgun (WGS) entry which is preliminary data.</text>
</comment>
<dbReference type="InterPro" id="IPR053738">
    <property type="entry name" value="Lambda_capsid_assembly"/>
</dbReference>
<organism evidence="1 3">
    <name type="scientific">Winslowiella iniecta</name>
    <dbReference type="NCBI Taxonomy" id="1560201"/>
    <lineage>
        <taxon>Bacteria</taxon>
        <taxon>Pseudomonadati</taxon>
        <taxon>Pseudomonadota</taxon>
        <taxon>Gammaproteobacteria</taxon>
        <taxon>Enterobacterales</taxon>
        <taxon>Erwiniaceae</taxon>
        <taxon>Winslowiella</taxon>
    </lineage>
</organism>
<sequence>MSLSVDFSYSDHTATFANLPAKNTLLTTLNVFADRQTSLSPKVSLDVLDEVAQKVSKSVNRYGSEWTATAKRQSSNHLIEAPLHAYTDRITAADVQPYRKPGTDLQMSILDAVTASSLAMYDKYMRTREKMFADALFRNTVEAEFTQQPLIDWTEEFGYEQATGTIETGVALDPLRSIDDAVSATKLRMGGLAGQLDGFILFAGSNVFRNVKYHPDIRQSIQYGILDRDVLFNKEVLPGFSTFLLDNVRVVEVTDPLYGVGSDQAFLVPKFSKPLSSDIALPFGYVATASSRNLDLAFAEPADVRIYSHQDKLRNVELFAESSILPVVYRPDFVTLLTNQAA</sequence>
<dbReference type="InterPro" id="IPR005564">
    <property type="entry name" value="Major_capsid_GpE"/>
</dbReference>
<gene>
    <name evidence="2" type="ORF">NG42_02945</name>
    <name evidence="1" type="ORF">NG43_19495</name>
</gene>
<name>A0A0L7T0E7_9GAMM</name>
<keyword evidence="4" id="KW-1185">Reference proteome</keyword>
<evidence type="ECO:0000313" key="3">
    <source>
        <dbReference type="Proteomes" id="UP000036851"/>
    </source>
</evidence>
<dbReference type="EMBL" id="JRXE01000003">
    <property type="protein sequence ID" value="KOC92176.1"/>
    <property type="molecule type" value="Genomic_DNA"/>
</dbReference>
<dbReference type="STRING" id="1560201.NG42_02945"/>
<dbReference type="PATRIC" id="fig|1560201.3.peg.631"/>
<dbReference type="Proteomes" id="UP000037088">
    <property type="component" value="Unassembled WGS sequence"/>
</dbReference>